<sequence>MTPTQRFEDEDIVARQYDYADGDVLAFDLGPGAEATVDVVDGTLLIVTGDEQYDVDLPAGASGQATLRNGVVSIEVDETAAEPAETTDTEADR</sequence>
<evidence type="ECO:0000313" key="2">
    <source>
        <dbReference type="Proteomes" id="UP000319894"/>
    </source>
</evidence>
<evidence type="ECO:0008006" key="3">
    <source>
        <dbReference type="Google" id="ProtNLM"/>
    </source>
</evidence>
<evidence type="ECO:0000313" key="1">
    <source>
        <dbReference type="EMBL" id="TSD13279.1"/>
    </source>
</evidence>
<dbReference type="RefSeq" id="WP_144262465.1">
    <property type="nucleotide sequence ID" value="NZ_QMDX01000008.1"/>
</dbReference>
<reference evidence="1 2" key="1">
    <citation type="submission" date="2018-06" db="EMBL/GenBank/DDBJ databases">
        <title>Natronomonas sp. F16-60 a new haloarchaeon isolated from a solar saltern of Isla Cristina, Huelva, Spain.</title>
        <authorList>
            <person name="Duran-Viseras A."/>
            <person name="Sanchez-Porro C."/>
            <person name="Ventosa A."/>
        </authorList>
    </citation>
    <scope>NUCLEOTIDE SEQUENCE [LARGE SCALE GENOMIC DNA]</scope>
    <source>
        <strain evidence="1 2">F16-60</strain>
    </source>
</reference>
<name>A0A554N7L5_9EURY</name>
<dbReference type="Pfam" id="PF23444">
    <property type="entry name" value="DUF7127"/>
    <property type="match status" value="1"/>
</dbReference>
<keyword evidence="2" id="KW-1185">Reference proteome</keyword>
<dbReference type="OrthoDB" id="304071at2157"/>
<organism evidence="1 2">
    <name type="scientific">Haloglomus irregulare</name>
    <dbReference type="NCBI Taxonomy" id="2234134"/>
    <lineage>
        <taxon>Archaea</taxon>
        <taxon>Methanobacteriati</taxon>
        <taxon>Methanobacteriota</taxon>
        <taxon>Stenosarchaea group</taxon>
        <taxon>Halobacteria</taxon>
        <taxon>Halobacteriales</taxon>
        <taxon>Natronomonadaceae</taxon>
        <taxon>Haloglomus</taxon>
    </lineage>
</organism>
<accession>A0A554N7L5</accession>
<dbReference type="Proteomes" id="UP000319894">
    <property type="component" value="Unassembled WGS sequence"/>
</dbReference>
<comment type="caution">
    <text evidence="1">The sequence shown here is derived from an EMBL/GenBank/DDBJ whole genome shotgun (WGS) entry which is preliminary data.</text>
</comment>
<dbReference type="InParanoid" id="A0A554N7L5"/>
<proteinExistence type="predicted"/>
<protein>
    <recommendedName>
        <fullName evidence="3">Hsp20/alpha crystallin family protein</fullName>
    </recommendedName>
</protein>
<dbReference type="InterPro" id="IPR055551">
    <property type="entry name" value="DUF7127"/>
</dbReference>
<dbReference type="EMBL" id="QMDX01000008">
    <property type="protein sequence ID" value="TSD13279.1"/>
    <property type="molecule type" value="Genomic_DNA"/>
</dbReference>
<gene>
    <name evidence="1" type="ORF">DP107_12330</name>
</gene>
<dbReference type="AlphaFoldDB" id="A0A554N7L5"/>